<organism evidence="2 3">
    <name type="scientific">Kineobactrum sediminis</name>
    <dbReference type="NCBI Taxonomy" id="1905677"/>
    <lineage>
        <taxon>Bacteria</taxon>
        <taxon>Pseudomonadati</taxon>
        <taxon>Pseudomonadota</taxon>
        <taxon>Gammaproteobacteria</taxon>
        <taxon>Cellvibrionales</taxon>
        <taxon>Halieaceae</taxon>
        <taxon>Kineobactrum</taxon>
    </lineage>
</organism>
<reference evidence="3" key="1">
    <citation type="submission" date="2017-11" db="EMBL/GenBank/DDBJ databases">
        <title>The draft genome sequence of Chromatocurvus sp. F02.</title>
        <authorList>
            <person name="Du Z.-J."/>
            <person name="Chang Y.-Q."/>
        </authorList>
    </citation>
    <scope>NUCLEOTIDE SEQUENCE [LARGE SCALE GENOMIC DNA]</scope>
    <source>
        <strain evidence="3">F02</strain>
    </source>
</reference>
<evidence type="ECO:0000256" key="1">
    <source>
        <dbReference type="SAM" id="SignalP"/>
    </source>
</evidence>
<dbReference type="AlphaFoldDB" id="A0A2N5XYV6"/>
<accession>A0A2N5XYV6</accession>
<dbReference type="EMBL" id="PKLZ01000015">
    <property type="protein sequence ID" value="PLW81299.1"/>
    <property type="molecule type" value="Genomic_DNA"/>
</dbReference>
<evidence type="ECO:0000313" key="2">
    <source>
        <dbReference type="EMBL" id="PLW81299.1"/>
    </source>
</evidence>
<feature type="chain" id="PRO_5014795100" evidence="1">
    <location>
        <begin position="23"/>
        <end position="43"/>
    </location>
</feature>
<feature type="signal peptide" evidence="1">
    <location>
        <begin position="1"/>
        <end position="22"/>
    </location>
</feature>
<protein>
    <submittedName>
        <fullName evidence="2">Entericidin EcnA/B family protein</fullName>
    </submittedName>
</protein>
<name>A0A2N5XYV6_9GAMM</name>
<gene>
    <name evidence="2" type="ORF">CWI75_16690</name>
</gene>
<evidence type="ECO:0000313" key="3">
    <source>
        <dbReference type="Proteomes" id="UP000234845"/>
    </source>
</evidence>
<comment type="caution">
    <text evidence="2">The sequence shown here is derived from an EMBL/GenBank/DDBJ whole genome shotgun (WGS) entry which is preliminary data.</text>
</comment>
<keyword evidence="1" id="KW-0732">Signal</keyword>
<proteinExistence type="predicted"/>
<sequence length="43" mass="4411">MGGLFSTLSVLALLMLSLTACNTIQGAGEDLERGAEEIQKAAS</sequence>
<keyword evidence="3" id="KW-1185">Reference proteome</keyword>
<dbReference type="Proteomes" id="UP000234845">
    <property type="component" value="Unassembled WGS sequence"/>
</dbReference>